<keyword evidence="3" id="KW-1185">Reference proteome</keyword>
<dbReference type="PANTHER" id="PTHR38049">
    <property type="entry name" value="RICIN B LECTIN DOMAIN-CONTAINING PROTEIN"/>
    <property type="match status" value="1"/>
</dbReference>
<feature type="region of interest" description="Disordered" evidence="1">
    <location>
        <begin position="195"/>
        <end position="237"/>
    </location>
</feature>
<dbReference type="Proteomes" id="UP000799757">
    <property type="component" value="Unassembled WGS sequence"/>
</dbReference>
<evidence type="ECO:0000256" key="1">
    <source>
        <dbReference type="SAM" id="MobiDB-lite"/>
    </source>
</evidence>
<sequence>MSILVALTATPALLGTQEAIRQSQQKERREEHRARRCNLIAKCIRSSVRCAEIDGRPLVLRDGEIFVDTASSDGTSSGHQYAGYYLPYPDKTYEGLVTTVTEVAPIMNWVYVDAQTYQLKYGIRKDAEPNITGQFDCTRQNHRLTLLGWEGFCAVEARPGTWAVYFDLDDDGLKGKVPVGTRVLEIELERREKRWKKEATARAGDQTTMREQTLTPESPEIFKDPASTRVYGPSGPR</sequence>
<accession>A0A6A6XPD6</accession>
<organism evidence="2 3">
    <name type="scientific">Melanomma pulvis-pyrius CBS 109.77</name>
    <dbReference type="NCBI Taxonomy" id="1314802"/>
    <lineage>
        <taxon>Eukaryota</taxon>
        <taxon>Fungi</taxon>
        <taxon>Dikarya</taxon>
        <taxon>Ascomycota</taxon>
        <taxon>Pezizomycotina</taxon>
        <taxon>Dothideomycetes</taxon>
        <taxon>Pleosporomycetidae</taxon>
        <taxon>Pleosporales</taxon>
        <taxon>Melanommataceae</taxon>
        <taxon>Melanomma</taxon>
    </lineage>
</organism>
<proteinExistence type="predicted"/>
<dbReference type="OrthoDB" id="3928002at2759"/>
<evidence type="ECO:0000313" key="3">
    <source>
        <dbReference type="Proteomes" id="UP000799757"/>
    </source>
</evidence>
<dbReference type="AlphaFoldDB" id="A0A6A6XPD6"/>
<dbReference type="PANTHER" id="PTHR38049:SF2">
    <property type="entry name" value="RICIN B LECTIN DOMAIN-CONTAINING PROTEIN"/>
    <property type="match status" value="1"/>
</dbReference>
<name>A0A6A6XPD6_9PLEO</name>
<protein>
    <submittedName>
        <fullName evidence="2">Uncharacterized protein</fullName>
    </submittedName>
</protein>
<feature type="compositionally biased region" description="Polar residues" evidence="1">
    <location>
        <begin position="205"/>
        <end position="216"/>
    </location>
</feature>
<dbReference type="EMBL" id="MU001793">
    <property type="protein sequence ID" value="KAF2798013.1"/>
    <property type="molecule type" value="Genomic_DNA"/>
</dbReference>
<reference evidence="2" key="1">
    <citation type="journal article" date="2020" name="Stud. Mycol.">
        <title>101 Dothideomycetes genomes: a test case for predicting lifestyles and emergence of pathogens.</title>
        <authorList>
            <person name="Haridas S."/>
            <person name="Albert R."/>
            <person name="Binder M."/>
            <person name="Bloem J."/>
            <person name="Labutti K."/>
            <person name="Salamov A."/>
            <person name="Andreopoulos B."/>
            <person name="Baker S."/>
            <person name="Barry K."/>
            <person name="Bills G."/>
            <person name="Bluhm B."/>
            <person name="Cannon C."/>
            <person name="Castanera R."/>
            <person name="Culley D."/>
            <person name="Daum C."/>
            <person name="Ezra D."/>
            <person name="Gonzalez J."/>
            <person name="Henrissat B."/>
            <person name="Kuo A."/>
            <person name="Liang C."/>
            <person name="Lipzen A."/>
            <person name="Lutzoni F."/>
            <person name="Magnuson J."/>
            <person name="Mondo S."/>
            <person name="Nolan M."/>
            <person name="Ohm R."/>
            <person name="Pangilinan J."/>
            <person name="Park H.-J."/>
            <person name="Ramirez L."/>
            <person name="Alfaro M."/>
            <person name="Sun H."/>
            <person name="Tritt A."/>
            <person name="Yoshinaga Y."/>
            <person name="Zwiers L.-H."/>
            <person name="Turgeon B."/>
            <person name="Goodwin S."/>
            <person name="Spatafora J."/>
            <person name="Crous P."/>
            <person name="Grigoriev I."/>
        </authorList>
    </citation>
    <scope>NUCLEOTIDE SEQUENCE</scope>
    <source>
        <strain evidence="2">CBS 109.77</strain>
    </source>
</reference>
<gene>
    <name evidence="2" type="ORF">K505DRAFT_346865</name>
</gene>
<evidence type="ECO:0000313" key="2">
    <source>
        <dbReference type="EMBL" id="KAF2798013.1"/>
    </source>
</evidence>